<dbReference type="PANTHER" id="PTHR46577">
    <property type="entry name" value="HTH-TYPE TRANSCRIPTIONAL REGULATORY PROTEIN GABR"/>
    <property type="match status" value="1"/>
</dbReference>
<protein>
    <submittedName>
        <fullName evidence="8">DNA-binding transcriptional regulator, MocR family, contains an aminotransferase domain</fullName>
    </submittedName>
</protein>
<dbReference type="CDD" id="cd00609">
    <property type="entry name" value="AAT_like"/>
    <property type="match status" value="1"/>
</dbReference>
<feature type="compositionally biased region" description="Basic and acidic residues" evidence="6">
    <location>
        <begin position="11"/>
        <end position="24"/>
    </location>
</feature>
<dbReference type="Proteomes" id="UP001205185">
    <property type="component" value="Unassembled WGS sequence"/>
</dbReference>
<dbReference type="SMART" id="SM00345">
    <property type="entry name" value="HTH_GNTR"/>
    <property type="match status" value="1"/>
</dbReference>
<reference evidence="8 9" key="1">
    <citation type="submission" date="2022-06" db="EMBL/GenBank/DDBJ databases">
        <title>Genomic Encyclopedia of Archaeal and Bacterial Type Strains, Phase II (KMG-II): from individual species to whole genera.</title>
        <authorList>
            <person name="Goeker M."/>
        </authorList>
    </citation>
    <scope>NUCLEOTIDE SEQUENCE [LARGE SCALE GENOMIC DNA]</scope>
    <source>
        <strain evidence="8 9">DSM 44255</strain>
    </source>
</reference>
<dbReference type="EMBL" id="JAMTCO010000009">
    <property type="protein sequence ID" value="MCP2271394.1"/>
    <property type="molecule type" value="Genomic_DNA"/>
</dbReference>
<dbReference type="PROSITE" id="PS50949">
    <property type="entry name" value="HTH_GNTR"/>
    <property type="match status" value="1"/>
</dbReference>
<dbReference type="Pfam" id="PF00392">
    <property type="entry name" value="GntR"/>
    <property type="match status" value="1"/>
</dbReference>
<dbReference type="CDD" id="cd07377">
    <property type="entry name" value="WHTH_GntR"/>
    <property type="match status" value="1"/>
</dbReference>
<proteinExistence type="inferred from homology"/>
<evidence type="ECO:0000313" key="9">
    <source>
        <dbReference type="Proteomes" id="UP001205185"/>
    </source>
</evidence>
<dbReference type="Gene3D" id="3.40.640.10">
    <property type="entry name" value="Type I PLP-dependent aspartate aminotransferase-like (Major domain)"/>
    <property type="match status" value="1"/>
</dbReference>
<feature type="domain" description="HTH gntR-type" evidence="7">
    <location>
        <begin position="129"/>
        <end position="197"/>
    </location>
</feature>
<feature type="compositionally biased region" description="Polar residues" evidence="6">
    <location>
        <begin position="28"/>
        <end position="52"/>
    </location>
</feature>
<accession>A0ABT1IFL1</accession>
<dbReference type="SUPFAM" id="SSF53383">
    <property type="entry name" value="PLP-dependent transferases"/>
    <property type="match status" value="1"/>
</dbReference>
<dbReference type="PRINTS" id="PR00035">
    <property type="entry name" value="HTHGNTR"/>
</dbReference>
<dbReference type="SUPFAM" id="SSF46785">
    <property type="entry name" value="Winged helix' DNA-binding domain"/>
    <property type="match status" value="1"/>
</dbReference>
<dbReference type="InterPro" id="IPR051446">
    <property type="entry name" value="HTH_trans_reg/aminotransferase"/>
</dbReference>
<keyword evidence="9" id="KW-1185">Reference proteome</keyword>
<dbReference type="InterPro" id="IPR015424">
    <property type="entry name" value="PyrdxlP-dep_Trfase"/>
</dbReference>
<comment type="caution">
    <text evidence="8">The sequence shown here is derived from an EMBL/GenBank/DDBJ whole genome shotgun (WGS) entry which is preliminary data.</text>
</comment>
<dbReference type="InterPro" id="IPR036388">
    <property type="entry name" value="WH-like_DNA-bd_sf"/>
</dbReference>
<dbReference type="Pfam" id="PF00155">
    <property type="entry name" value="Aminotran_1_2"/>
    <property type="match status" value="1"/>
</dbReference>
<keyword evidence="8" id="KW-0032">Aminotransferase</keyword>
<dbReference type="InterPro" id="IPR004839">
    <property type="entry name" value="Aminotransferase_I/II_large"/>
</dbReference>
<keyword evidence="4 8" id="KW-0238">DNA-binding</keyword>
<evidence type="ECO:0000256" key="5">
    <source>
        <dbReference type="ARBA" id="ARBA00023163"/>
    </source>
</evidence>
<evidence type="ECO:0000256" key="4">
    <source>
        <dbReference type="ARBA" id="ARBA00023125"/>
    </source>
</evidence>
<keyword evidence="3" id="KW-0805">Transcription regulation</keyword>
<gene>
    <name evidence="8" type="ORF">LV75_003908</name>
</gene>
<keyword evidence="5" id="KW-0804">Transcription</keyword>
<dbReference type="InterPro" id="IPR000524">
    <property type="entry name" value="Tscrpt_reg_HTH_GntR"/>
</dbReference>
<dbReference type="GO" id="GO:0008483">
    <property type="term" value="F:transaminase activity"/>
    <property type="evidence" value="ECO:0007669"/>
    <property type="project" value="UniProtKB-KW"/>
</dbReference>
<dbReference type="InterPro" id="IPR036390">
    <property type="entry name" value="WH_DNA-bd_sf"/>
</dbReference>
<dbReference type="InterPro" id="IPR015422">
    <property type="entry name" value="PyrdxlP-dep_Trfase_small"/>
</dbReference>
<dbReference type="GO" id="GO:0003677">
    <property type="term" value="F:DNA binding"/>
    <property type="evidence" value="ECO:0007669"/>
    <property type="project" value="UniProtKB-KW"/>
</dbReference>
<evidence type="ECO:0000313" key="8">
    <source>
        <dbReference type="EMBL" id="MCP2271394.1"/>
    </source>
</evidence>
<feature type="region of interest" description="Disordered" evidence="6">
    <location>
        <begin position="1"/>
        <end position="71"/>
    </location>
</feature>
<evidence type="ECO:0000256" key="1">
    <source>
        <dbReference type="ARBA" id="ARBA00005384"/>
    </source>
</evidence>
<dbReference type="InterPro" id="IPR015421">
    <property type="entry name" value="PyrdxlP-dep_Trfase_major"/>
</dbReference>
<evidence type="ECO:0000256" key="6">
    <source>
        <dbReference type="SAM" id="MobiDB-lite"/>
    </source>
</evidence>
<keyword evidence="8" id="KW-0808">Transferase</keyword>
<name>A0ABT1IFL1_9PSEU</name>
<evidence type="ECO:0000256" key="3">
    <source>
        <dbReference type="ARBA" id="ARBA00023015"/>
    </source>
</evidence>
<dbReference type="PANTHER" id="PTHR46577:SF1">
    <property type="entry name" value="HTH-TYPE TRANSCRIPTIONAL REGULATORY PROTEIN GABR"/>
    <property type="match status" value="1"/>
</dbReference>
<dbReference type="Gene3D" id="1.10.10.10">
    <property type="entry name" value="Winged helix-like DNA-binding domain superfamily/Winged helix DNA-binding domain"/>
    <property type="match status" value="1"/>
</dbReference>
<evidence type="ECO:0000259" key="7">
    <source>
        <dbReference type="PROSITE" id="PS50949"/>
    </source>
</evidence>
<comment type="similarity">
    <text evidence="1">In the C-terminal section; belongs to the class-I pyridoxal-phosphate-dependent aminotransferase family.</text>
</comment>
<organism evidence="8 9">
    <name type="scientific">Actinokineospora diospyrosa</name>
    <dbReference type="NCBI Taxonomy" id="103728"/>
    <lineage>
        <taxon>Bacteria</taxon>
        <taxon>Bacillati</taxon>
        <taxon>Actinomycetota</taxon>
        <taxon>Actinomycetes</taxon>
        <taxon>Pseudonocardiales</taxon>
        <taxon>Pseudonocardiaceae</taxon>
        <taxon>Actinokineospora</taxon>
    </lineage>
</organism>
<dbReference type="Gene3D" id="3.90.1150.10">
    <property type="entry name" value="Aspartate Aminotransferase, domain 1"/>
    <property type="match status" value="1"/>
</dbReference>
<sequence>MRGGAPAAGEVSKKYSDNRDDPLEWRSPSRSSGFPNADSQVALNDDNVTNTAFPAPRVDGAGTGPNSAAMAVEAPFGPHTGMRGPSPVQSRRKWTGFPVARTGTLMIMDRLSDANSLVELLGDWTTAGGPLYRKLAGAVAKSIEVGDLPAGERLPSERDLAKLLTVSRATVVAAYDELRGKGLVDSVRGSGTRVSARPRVNGSHGRIPGGRATSIFQRLVDGPGPIISLAMAIEPAAPELAEVYRELADGELNDLMADVGYHPRGYPPLREAVASHYTGVGLPTDADQVLITTGAQQVIGLVAQMYLRPGSTVVVESPSWPGCLDVFRAAGARLVGVPLDDEGILPDRLAAVFAEERPVLAYLMPTFHNPTGRMMSTIRRRRVAELAARFNVPVLEDNAYSGFHSRTGATPPPIGAFARGNAEILSVGSVAKSVWGGLRIGWVRGPAAIVERLARYKVRADLGSPVLDQALTARLLPRLDEITAIRAATMRSRLDHMQTLLAEQLPTWRWQTPDGGSALWVALPDTSAQIFAQVALRHGVEAVPGSATDPTGAHDNHIRVPFTFPHDVITELVRRLARAWADLQRHGPVTETTPVI</sequence>
<keyword evidence="2" id="KW-0663">Pyridoxal phosphate</keyword>
<evidence type="ECO:0000256" key="2">
    <source>
        <dbReference type="ARBA" id="ARBA00022898"/>
    </source>
</evidence>